<dbReference type="PANTHER" id="PTHR21071:SF4">
    <property type="entry name" value="UDP-N-ACETYLENOLPYRUVOYLGLUCOSAMINE REDUCTASE"/>
    <property type="match status" value="1"/>
</dbReference>
<dbReference type="Pfam" id="PF02873">
    <property type="entry name" value="MurB_C"/>
    <property type="match status" value="1"/>
</dbReference>
<dbReference type="SUPFAM" id="SSF56194">
    <property type="entry name" value="Uridine diphospho-N-Acetylenolpyruvylglucosamine reductase, MurB, C-terminal domain"/>
    <property type="match status" value="1"/>
</dbReference>
<evidence type="ECO:0000313" key="23">
    <source>
        <dbReference type="Proteomes" id="UP000321525"/>
    </source>
</evidence>
<comment type="catalytic activity">
    <reaction evidence="19 20">
        <text>UDP-N-acetyl-alpha-D-muramate + NADP(+) = UDP-N-acetyl-3-O-(1-carboxyvinyl)-alpha-D-glucosamine + NADPH + H(+)</text>
        <dbReference type="Rhea" id="RHEA:12248"/>
        <dbReference type="ChEBI" id="CHEBI:15378"/>
        <dbReference type="ChEBI" id="CHEBI:57783"/>
        <dbReference type="ChEBI" id="CHEBI:58349"/>
        <dbReference type="ChEBI" id="CHEBI:68483"/>
        <dbReference type="ChEBI" id="CHEBI:70757"/>
        <dbReference type="EC" id="1.3.1.98"/>
    </reaction>
</comment>
<evidence type="ECO:0000256" key="9">
    <source>
        <dbReference type="ARBA" id="ARBA00022618"/>
    </source>
</evidence>
<dbReference type="NCBIfam" id="NF000755">
    <property type="entry name" value="PRK00046.1"/>
    <property type="match status" value="1"/>
</dbReference>
<protein>
    <recommendedName>
        <fullName evidence="7 20">UDP-N-acetylenolpyruvoylglucosamine reductase</fullName>
        <ecNumber evidence="6 20">1.3.1.98</ecNumber>
    </recommendedName>
    <alternativeName>
        <fullName evidence="18 20">UDP-N-acetylmuramate dehydrogenase</fullName>
    </alternativeName>
</protein>
<dbReference type="Pfam" id="PF01565">
    <property type="entry name" value="FAD_binding_4"/>
    <property type="match status" value="1"/>
</dbReference>
<evidence type="ECO:0000256" key="4">
    <source>
        <dbReference type="ARBA" id="ARBA00004752"/>
    </source>
</evidence>
<dbReference type="InterPro" id="IPR036318">
    <property type="entry name" value="FAD-bd_PCMH-like_sf"/>
</dbReference>
<keyword evidence="13 20" id="KW-0133">Cell shape</keyword>
<comment type="function">
    <text evidence="2 20">Cell wall formation.</text>
</comment>
<keyword evidence="14 20" id="KW-0573">Peptidoglycan synthesis</keyword>
<evidence type="ECO:0000256" key="2">
    <source>
        <dbReference type="ARBA" id="ARBA00003921"/>
    </source>
</evidence>
<keyword evidence="11 20" id="KW-0274">FAD</keyword>
<keyword evidence="17 20" id="KW-0961">Cell wall biogenesis/degradation</keyword>
<keyword evidence="8 20" id="KW-0963">Cytoplasm</keyword>
<dbReference type="GO" id="GO:0008762">
    <property type="term" value="F:UDP-N-acetylmuramate dehydrogenase activity"/>
    <property type="evidence" value="ECO:0007669"/>
    <property type="project" value="UniProtKB-EC"/>
</dbReference>
<evidence type="ECO:0000256" key="10">
    <source>
        <dbReference type="ARBA" id="ARBA00022630"/>
    </source>
</evidence>
<organism evidence="22 23">
    <name type="scientific">Colwellia hornerae</name>
    <dbReference type="NCBI Taxonomy" id="89402"/>
    <lineage>
        <taxon>Bacteria</taxon>
        <taxon>Pseudomonadati</taxon>
        <taxon>Pseudomonadota</taxon>
        <taxon>Gammaproteobacteria</taxon>
        <taxon>Alteromonadales</taxon>
        <taxon>Colwelliaceae</taxon>
        <taxon>Colwellia</taxon>
    </lineage>
</organism>
<feature type="active site" description="Proton donor" evidence="20">
    <location>
        <position position="229"/>
    </location>
</feature>
<evidence type="ECO:0000256" key="5">
    <source>
        <dbReference type="ARBA" id="ARBA00010485"/>
    </source>
</evidence>
<dbReference type="InterPro" id="IPR016167">
    <property type="entry name" value="FAD-bd_PCMH_sub1"/>
</dbReference>
<evidence type="ECO:0000256" key="8">
    <source>
        <dbReference type="ARBA" id="ARBA00022490"/>
    </source>
</evidence>
<dbReference type="HAMAP" id="MF_00037">
    <property type="entry name" value="MurB"/>
    <property type="match status" value="1"/>
</dbReference>
<proteinExistence type="inferred from homology"/>
<comment type="subcellular location">
    <subcellularLocation>
        <location evidence="3 20">Cytoplasm</location>
    </subcellularLocation>
</comment>
<keyword evidence="9 20" id="KW-0132">Cell division</keyword>
<evidence type="ECO:0000256" key="7">
    <source>
        <dbReference type="ARBA" id="ARBA00015188"/>
    </source>
</evidence>
<evidence type="ECO:0000256" key="18">
    <source>
        <dbReference type="ARBA" id="ARBA00031026"/>
    </source>
</evidence>
<dbReference type="InterPro" id="IPR016169">
    <property type="entry name" value="FAD-bd_PCMH_sub2"/>
</dbReference>
<keyword evidence="23" id="KW-1185">Reference proteome</keyword>
<comment type="pathway">
    <text evidence="4 20">Cell wall biogenesis; peptidoglycan biosynthesis.</text>
</comment>
<evidence type="ECO:0000256" key="14">
    <source>
        <dbReference type="ARBA" id="ARBA00022984"/>
    </source>
</evidence>
<evidence type="ECO:0000256" key="16">
    <source>
        <dbReference type="ARBA" id="ARBA00023306"/>
    </source>
</evidence>
<dbReference type="InterPro" id="IPR006094">
    <property type="entry name" value="Oxid_FAD_bind_N"/>
</dbReference>
<dbReference type="InterPro" id="IPR003170">
    <property type="entry name" value="MurB"/>
</dbReference>
<dbReference type="EC" id="1.3.1.98" evidence="6 20"/>
<evidence type="ECO:0000256" key="1">
    <source>
        <dbReference type="ARBA" id="ARBA00001974"/>
    </source>
</evidence>
<dbReference type="InterPro" id="IPR011601">
    <property type="entry name" value="MurB_C"/>
</dbReference>
<keyword evidence="16 20" id="KW-0131">Cell cycle</keyword>
<dbReference type="PANTHER" id="PTHR21071">
    <property type="entry name" value="UDP-N-ACETYLENOLPYRUVOYLGLUCOSAMINE REDUCTASE"/>
    <property type="match status" value="1"/>
</dbReference>
<evidence type="ECO:0000256" key="3">
    <source>
        <dbReference type="ARBA" id="ARBA00004496"/>
    </source>
</evidence>
<keyword evidence="10 20" id="KW-0285">Flavoprotein</keyword>
<evidence type="ECO:0000259" key="21">
    <source>
        <dbReference type="PROSITE" id="PS51387"/>
    </source>
</evidence>
<dbReference type="PROSITE" id="PS51387">
    <property type="entry name" value="FAD_PCMH"/>
    <property type="match status" value="1"/>
</dbReference>
<dbReference type="Gene3D" id="3.30.43.10">
    <property type="entry name" value="Uridine Diphospho-n-acetylenolpyruvylglucosamine Reductase, domain 2"/>
    <property type="match status" value="1"/>
</dbReference>
<comment type="caution">
    <text evidence="22">The sequence shown here is derived from an EMBL/GenBank/DDBJ whole genome shotgun (WGS) entry which is preliminary data.</text>
</comment>
<dbReference type="RefSeq" id="WP_146800146.1">
    <property type="nucleotide sequence ID" value="NZ_VOLP01000020.1"/>
</dbReference>
<name>A0ABY3H9J0_9GAMM</name>
<evidence type="ECO:0000256" key="19">
    <source>
        <dbReference type="ARBA" id="ARBA00048914"/>
    </source>
</evidence>
<evidence type="ECO:0000256" key="15">
    <source>
        <dbReference type="ARBA" id="ARBA00023002"/>
    </source>
</evidence>
<evidence type="ECO:0000256" key="6">
    <source>
        <dbReference type="ARBA" id="ARBA00012518"/>
    </source>
</evidence>
<dbReference type="EMBL" id="VOLR01000021">
    <property type="protein sequence ID" value="TWX56770.1"/>
    <property type="molecule type" value="Genomic_DNA"/>
</dbReference>
<evidence type="ECO:0000256" key="11">
    <source>
        <dbReference type="ARBA" id="ARBA00022827"/>
    </source>
</evidence>
<evidence type="ECO:0000256" key="20">
    <source>
        <dbReference type="HAMAP-Rule" id="MF_00037"/>
    </source>
</evidence>
<feature type="active site" evidence="20">
    <location>
        <position position="160"/>
    </location>
</feature>
<evidence type="ECO:0000313" key="22">
    <source>
        <dbReference type="EMBL" id="TWX56770.1"/>
    </source>
</evidence>
<gene>
    <name evidence="20 22" type="primary">murB</name>
    <name evidence="22" type="ORF">ESZ26_14305</name>
</gene>
<feature type="active site" evidence="20">
    <location>
        <position position="325"/>
    </location>
</feature>
<dbReference type="Gene3D" id="3.30.465.10">
    <property type="match status" value="1"/>
</dbReference>
<dbReference type="SUPFAM" id="SSF56176">
    <property type="entry name" value="FAD-binding/transporter-associated domain-like"/>
    <property type="match status" value="1"/>
</dbReference>
<comment type="similarity">
    <text evidence="5 20">Belongs to the MurB family.</text>
</comment>
<evidence type="ECO:0000256" key="12">
    <source>
        <dbReference type="ARBA" id="ARBA00022857"/>
    </source>
</evidence>
<sequence length="341" mass="37722">MKSLQQFSLQKNNSFAVDTVTPVIYYPKNDQDLQLLATVTSGCFYILGEGSNTLFVEDFTPVIIKPEFLGIHVKETNDYYQVNAACGENWHDLVCFCINKGINGLENLALIPGSVGAAPVQNIGAYGVEIADFIESVTWFDFAENKSQHLFKAQCQFGYRNSIFKQQLKNKGIITDITLRFPKNWQPKLNYQGLKDLPENTSAKAIMNAVIAIRNSKLPDPKVIPNAGSFFKNPLVSAAQFLSLKNNHPTIPYYRQSNGSVKLAAGWLIEKSALKGYQMSGAAVHDKQALVLTNLDSASGLDIKNLAIYVQKTVFDLFAICLQPEVRMIAEQGEVTLGAIN</sequence>
<dbReference type="Proteomes" id="UP000321525">
    <property type="component" value="Unassembled WGS sequence"/>
</dbReference>
<dbReference type="NCBIfam" id="TIGR00179">
    <property type="entry name" value="murB"/>
    <property type="match status" value="1"/>
</dbReference>
<evidence type="ECO:0000256" key="13">
    <source>
        <dbReference type="ARBA" id="ARBA00022960"/>
    </source>
</evidence>
<keyword evidence="15 20" id="KW-0560">Oxidoreductase</keyword>
<comment type="cofactor">
    <cofactor evidence="1 20">
        <name>FAD</name>
        <dbReference type="ChEBI" id="CHEBI:57692"/>
    </cofactor>
</comment>
<feature type="domain" description="FAD-binding PCMH-type" evidence="21">
    <location>
        <begin position="17"/>
        <end position="184"/>
    </location>
</feature>
<accession>A0ABY3H9J0</accession>
<reference evidence="22 23" key="1">
    <citation type="submission" date="2019-08" db="EMBL/GenBank/DDBJ databases">
        <title>Genomes of sea-ice associated Colwellia species.</title>
        <authorList>
            <person name="Bowman J.P."/>
        </authorList>
    </citation>
    <scope>NUCLEOTIDE SEQUENCE [LARGE SCALE GENOMIC DNA]</scope>
    <source>
        <strain evidence="22 23">ACAM 607</strain>
    </source>
</reference>
<dbReference type="Gene3D" id="3.90.78.10">
    <property type="entry name" value="UDP-N-acetylenolpyruvoylglucosamine reductase, C-terminal domain"/>
    <property type="match status" value="1"/>
</dbReference>
<dbReference type="InterPro" id="IPR036635">
    <property type="entry name" value="MurB_C_sf"/>
</dbReference>
<evidence type="ECO:0000256" key="17">
    <source>
        <dbReference type="ARBA" id="ARBA00023316"/>
    </source>
</evidence>
<dbReference type="InterPro" id="IPR016166">
    <property type="entry name" value="FAD-bd_PCMH"/>
</dbReference>
<keyword evidence="12 20" id="KW-0521">NADP</keyword>